<dbReference type="SMART" id="SM00429">
    <property type="entry name" value="IPT"/>
    <property type="match status" value="1"/>
</dbReference>
<accession>A0A080ZK14</accession>
<dbReference type="SUPFAM" id="SSF81296">
    <property type="entry name" value="E set domains"/>
    <property type="match status" value="1"/>
</dbReference>
<organism evidence="2 3">
    <name type="scientific">Phytophthora nicotianae P1976</name>
    <dbReference type="NCBI Taxonomy" id="1317066"/>
    <lineage>
        <taxon>Eukaryota</taxon>
        <taxon>Sar</taxon>
        <taxon>Stramenopiles</taxon>
        <taxon>Oomycota</taxon>
        <taxon>Peronosporomycetes</taxon>
        <taxon>Peronosporales</taxon>
        <taxon>Peronosporaceae</taxon>
        <taxon>Phytophthora</taxon>
    </lineage>
</organism>
<dbReference type="InterPro" id="IPR014756">
    <property type="entry name" value="Ig_E-set"/>
</dbReference>
<dbReference type="CDD" id="cd00603">
    <property type="entry name" value="IPT_PCSR"/>
    <property type="match status" value="1"/>
</dbReference>
<dbReference type="InterPro" id="IPR025926">
    <property type="entry name" value="PDZ-like_dom"/>
</dbReference>
<dbReference type="AlphaFoldDB" id="A0A080ZK14"/>
<feature type="non-terminal residue" evidence="2">
    <location>
        <position position="557"/>
    </location>
</feature>
<dbReference type="PANTHER" id="PTHR46366:SF1">
    <property type="entry name" value="PDZ DOMAIN-CONTAINING PROTEIN C1685.05"/>
    <property type="match status" value="1"/>
</dbReference>
<feature type="domain" description="IPT/TIG" evidence="1">
    <location>
        <begin position="439"/>
        <end position="530"/>
    </location>
</feature>
<proteinExistence type="predicted"/>
<dbReference type="InterPro" id="IPR002909">
    <property type="entry name" value="IPT_dom"/>
</dbReference>
<comment type="caution">
    <text evidence="2">The sequence shown here is derived from an EMBL/GenBank/DDBJ whole genome shotgun (WGS) entry which is preliminary data.</text>
</comment>
<dbReference type="CDD" id="cd00102">
    <property type="entry name" value="IPT"/>
    <property type="match status" value="1"/>
</dbReference>
<dbReference type="PANTHER" id="PTHR46366">
    <property type="entry name" value="PRO-APOPTOTIC SERINE PROTEASE NMA111"/>
    <property type="match status" value="1"/>
</dbReference>
<evidence type="ECO:0000313" key="2">
    <source>
        <dbReference type="EMBL" id="ETO66975.1"/>
    </source>
</evidence>
<evidence type="ECO:0000259" key="1">
    <source>
        <dbReference type="SMART" id="SM00429"/>
    </source>
</evidence>
<dbReference type="EMBL" id="ANJA01002940">
    <property type="protein sequence ID" value="ETO66975.1"/>
    <property type="molecule type" value="Genomic_DNA"/>
</dbReference>
<dbReference type="Pfam" id="PF12812">
    <property type="entry name" value="PDZ_1"/>
    <property type="match status" value="1"/>
</dbReference>
<evidence type="ECO:0000313" key="3">
    <source>
        <dbReference type="Proteomes" id="UP000028582"/>
    </source>
</evidence>
<protein>
    <recommendedName>
        <fullName evidence="1">IPT/TIG domain-containing protein</fullName>
    </recommendedName>
</protein>
<gene>
    <name evidence="2" type="ORF">F444_15977</name>
</gene>
<reference evidence="2 3" key="1">
    <citation type="submission" date="2013-11" db="EMBL/GenBank/DDBJ databases">
        <title>The Genome Sequence of Phytophthora parasitica P1976.</title>
        <authorList>
            <consortium name="The Broad Institute Genomics Platform"/>
            <person name="Russ C."/>
            <person name="Tyler B."/>
            <person name="Panabieres F."/>
            <person name="Shan W."/>
            <person name="Tripathy S."/>
            <person name="Grunwald N."/>
            <person name="Machado M."/>
            <person name="Johnson C.S."/>
            <person name="Walker B."/>
            <person name="Young S."/>
            <person name="Zeng Q."/>
            <person name="Gargeya S."/>
            <person name="Fitzgerald M."/>
            <person name="Haas B."/>
            <person name="Abouelleil A."/>
            <person name="Allen A.W."/>
            <person name="Alvarado L."/>
            <person name="Arachchi H.M."/>
            <person name="Berlin A.M."/>
            <person name="Chapman S.B."/>
            <person name="Gainer-Dewar J."/>
            <person name="Goldberg J."/>
            <person name="Griggs A."/>
            <person name="Gujja S."/>
            <person name="Hansen M."/>
            <person name="Howarth C."/>
            <person name="Imamovic A."/>
            <person name="Ireland A."/>
            <person name="Larimer J."/>
            <person name="McCowan C."/>
            <person name="Murphy C."/>
            <person name="Pearson M."/>
            <person name="Poon T.W."/>
            <person name="Priest M."/>
            <person name="Roberts A."/>
            <person name="Saif S."/>
            <person name="Shea T."/>
            <person name="Sisk P."/>
            <person name="Sykes S."/>
            <person name="Wortman J."/>
            <person name="Nusbaum C."/>
            <person name="Birren B."/>
        </authorList>
    </citation>
    <scope>NUCLEOTIDE SEQUENCE [LARGE SCALE GENOMIC DNA]</scope>
    <source>
        <strain evidence="2 3">P1976</strain>
    </source>
</reference>
<dbReference type="Gene3D" id="2.60.40.10">
    <property type="entry name" value="Immunoglobulins"/>
    <property type="match status" value="2"/>
</dbReference>
<sequence length="557" mass="59983">MDRDAPSYGSSTYNDFNTFYYAAVSSTSGGSSGSPVLNIDGCAIALNAGEAKKAASSFYLPLDRVGKPAPRGTIQTIFRHTAFDEMRRLGLQGETEALVRQQSPQETGYLDAHVGETVEAQFQQGDEQYTATISIQDLHSITPDRYLEIGGGIVHALSYQQARNVSLPLGGVYLAQVGHMFMKVYLAQPCIITSVAGQPTPTLNDFARVMASLPNGFRTVLRYFMIRDRHRVRTAFIMMDRLWFPMQMCTRNDEDGLWYSKPYTLEASNGENSLVATANGNPTFALAPLSFPGGNALGKKTLLSLVMVSFDIPYMIDGISSSSYHGMGVVRGGTMATVQGEGFGISSGLYCVFVSSIVDAYMKSPLTAECVSPAHISVSEQIVSVTVVKADALSTPIVDTEDSIVTFSYVTLPQVISPSTGAILENVVSGNFSYAYLKVPVVDSVSPAMGPVTGGTNVTLKGQNFVAGPRLVCIFGFQEATAIYVNVTTAWCIAPPQQQPTTMYINLKAFSPETPGQDFTSESQAVYKYYPQLEFLAMYPSEGPCTGGTALKLNVSG</sequence>
<dbReference type="InterPro" id="IPR013783">
    <property type="entry name" value="Ig-like_fold"/>
</dbReference>
<dbReference type="CDD" id="cd06719">
    <property type="entry name" value="PDZ2-4_Nma111p-like"/>
    <property type="match status" value="1"/>
</dbReference>
<name>A0A080ZK14_PHYNI</name>
<dbReference type="Proteomes" id="UP000028582">
    <property type="component" value="Unassembled WGS sequence"/>
</dbReference>
<dbReference type="Pfam" id="PF01833">
    <property type="entry name" value="TIG"/>
    <property type="match status" value="1"/>
</dbReference>